<dbReference type="GO" id="GO:0016746">
    <property type="term" value="F:acyltransferase activity"/>
    <property type="evidence" value="ECO:0007669"/>
    <property type="project" value="UniProtKB-KW"/>
</dbReference>
<feature type="compositionally biased region" description="Low complexity" evidence="1">
    <location>
        <begin position="205"/>
        <end position="214"/>
    </location>
</feature>
<keyword evidence="2" id="KW-0808">Transferase</keyword>
<dbReference type="Proteomes" id="UP001183615">
    <property type="component" value="Unassembled WGS sequence"/>
</dbReference>
<comment type="caution">
    <text evidence="2">The sequence shown here is derived from an EMBL/GenBank/DDBJ whole genome shotgun (WGS) entry which is preliminary data.</text>
</comment>
<evidence type="ECO:0000313" key="3">
    <source>
        <dbReference type="Proteomes" id="UP001183615"/>
    </source>
</evidence>
<reference evidence="3" key="1">
    <citation type="submission" date="2023-07" db="EMBL/GenBank/DDBJ databases">
        <title>30 novel species of actinomycetes from the DSMZ collection.</title>
        <authorList>
            <person name="Nouioui I."/>
        </authorList>
    </citation>
    <scope>NUCLEOTIDE SEQUENCE [LARGE SCALE GENOMIC DNA]</scope>
    <source>
        <strain evidence="3">DSM 41886</strain>
    </source>
</reference>
<dbReference type="EC" id="2.3.1.-" evidence="2"/>
<dbReference type="InterPro" id="IPR011004">
    <property type="entry name" value="Trimer_LpxA-like_sf"/>
</dbReference>
<protein>
    <submittedName>
        <fullName evidence="2">Acyltransferase</fullName>
        <ecNumber evidence="2">2.3.1.-</ecNumber>
    </submittedName>
</protein>
<dbReference type="CDD" id="cd04647">
    <property type="entry name" value="LbH_MAT_like"/>
    <property type="match status" value="1"/>
</dbReference>
<dbReference type="EMBL" id="JAVREV010000010">
    <property type="protein sequence ID" value="MDT0444725.1"/>
    <property type="molecule type" value="Genomic_DNA"/>
</dbReference>
<dbReference type="RefSeq" id="WP_311618976.1">
    <property type="nucleotide sequence ID" value="NZ_JAVREV010000010.1"/>
</dbReference>
<sequence length="566" mass="60812">MTPPDLQDPHTAPGRHDWCPWLYFGSATDAERDAQRAWQRRLTERLAGHGGETELTGDVYVSPWAGVFTDRLRMGERSYVAAHAYVTDEVTMGQNCTVNPYTVVRGRVRMGDGVRVGAHSSVLGFNHSMAPDRPVHKQPLVSKGIEIGDDVWIGSHAVVLDGVSIGAHCVVGAGAVVTGDLPEWSVAAGNPARVLRDRRDPPAPRAAAPAAGPPGLAARLERFAARAREQAPEVLARCLAEAPDGSPAFVDRPGAPRTVRADCDAVEVAHLLLGGPPPGIDAGDLVARLRGAQDRRTGLVPEHGGGAATLDDDSAMYHILCVGYALKLLGSGFEHPVRAVHELTPTELTARLDALPWERAAWRSGHWVDGVGTAVLVNLEDFGLRAPAADTLFGWLLTHADPWHGLWGRPGAADRWLQPVNGLYRLSRGTFAQFGLGLPYPERAVDTVLTHSADAAFFGAGRGNACNVLDVIHPLWSCARQTAHRLDEGRRWARRQLDRLLDGWRDGQGFAFALVPGAGPRHQPGLQGTEMWLATAWLLADHLGVGEALGYRPAGVHRPGPARLGL</sequence>
<accession>A0ABU2S9E5</accession>
<feature type="region of interest" description="Disordered" evidence="1">
    <location>
        <begin position="195"/>
        <end position="214"/>
    </location>
</feature>
<gene>
    <name evidence="2" type="ORF">RM779_19280</name>
</gene>
<proteinExistence type="predicted"/>
<dbReference type="Gene3D" id="2.160.10.10">
    <property type="entry name" value="Hexapeptide repeat proteins"/>
    <property type="match status" value="1"/>
</dbReference>
<dbReference type="InterPro" id="IPR001451">
    <property type="entry name" value="Hexapep"/>
</dbReference>
<evidence type="ECO:0000256" key="1">
    <source>
        <dbReference type="SAM" id="MobiDB-lite"/>
    </source>
</evidence>
<dbReference type="PANTHER" id="PTHR23416">
    <property type="entry name" value="SIALIC ACID SYNTHASE-RELATED"/>
    <property type="match status" value="1"/>
</dbReference>
<organism evidence="2 3">
    <name type="scientific">Streptomyces johnsoniae</name>
    <dbReference type="NCBI Taxonomy" id="3075532"/>
    <lineage>
        <taxon>Bacteria</taxon>
        <taxon>Bacillati</taxon>
        <taxon>Actinomycetota</taxon>
        <taxon>Actinomycetes</taxon>
        <taxon>Kitasatosporales</taxon>
        <taxon>Streptomycetaceae</taxon>
        <taxon>Streptomyces</taxon>
    </lineage>
</organism>
<dbReference type="SUPFAM" id="SSF51161">
    <property type="entry name" value="Trimeric LpxA-like enzymes"/>
    <property type="match status" value="1"/>
</dbReference>
<dbReference type="Pfam" id="PF00132">
    <property type="entry name" value="Hexapep"/>
    <property type="match status" value="2"/>
</dbReference>
<keyword evidence="2" id="KW-0012">Acyltransferase</keyword>
<dbReference type="InterPro" id="IPR051159">
    <property type="entry name" value="Hexapeptide_acetyltransf"/>
</dbReference>
<evidence type="ECO:0000313" key="2">
    <source>
        <dbReference type="EMBL" id="MDT0444725.1"/>
    </source>
</evidence>
<keyword evidence="3" id="KW-1185">Reference proteome</keyword>
<name>A0ABU2S9E5_9ACTN</name>